<proteinExistence type="predicted"/>
<dbReference type="Gene3D" id="3.40.50.2300">
    <property type="match status" value="1"/>
</dbReference>
<evidence type="ECO:0000256" key="1">
    <source>
        <dbReference type="ARBA" id="ARBA00022553"/>
    </source>
</evidence>
<feature type="domain" description="Response regulatory" evidence="3">
    <location>
        <begin position="3"/>
        <end position="123"/>
    </location>
</feature>
<dbReference type="InterPro" id="IPR011006">
    <property type="entry name" value="CheY-like_superfamily"/>
</dbReference>
<accession>A0A9X1HZ12</accession>
<evidence type="ECO:0000256" key="2">
    <source>
        <dbReference type="PROSITE-ProRule" id="PRU00169"/>
    </source>
</evidence>
<keyword evidence="1 2" id="KW-0597">Phosphoprotein</keyword>
<gene>
    <name evidence="4" type="ORF">LG649_03610</name>
</gene>
<dbReference type="InterPro" id="IPR050595">
    <property type="entry name" value="Bact_response_regulator"/>
</dbReference>
<dbReference type="SMART" id="SM00448">
    <property type="entry name" value="REC"/>
    <property type="match status" value="1"/>
</dbReference>
<dbReference type="GO" id="GO:0000160">
    <property type="term" value="P:phosphorelay signal transduction system"/>
    <property type="evidence" value="ECO:0007669"/>
    <property type="project" value="InterPro"/>
</dbReference>
<comment type="caution">
    <text evidence="4">The sequence shown here is derived from an EMBL/GenBank/DDBJ whole genome shotgun (WGS) entry which is preliminary data.</text>
</comment>
<dbReference type="Pfam" id="PF00072">
    <property type="entry name" value="Response_reg"/>
    <property type="match status" value="1"/>
</dbReference>
<dbReference type="AlphaFoldDB" id="A0A9X1HZ12"/>
<reference evidence="4" key="1">
    <citation type="submission" date="2021-10" db="EMBL/GenBank/DDBJ databases">
        <title>Tamlana sargassums sp. nov., and Tamlana laminarinivorans sp. nov., two new bacteria isolated from the brown alga.</title>
        <authorList>
            <person name="Li J."/>
        </authorList>
    </citation>
    <scope>NUCLEOTIDE SEQUENCE</scope>
    <source>
        <strain evidence="4">PT2-4</strain>
    </source>
</reference>
<evidence type="ECO:0000259" key="3">
    <source>
        <dbReference type="PROSITE" id="PS50110"/>
    </source>
</evidence>
<keyword evidence="5" id="KW-1185">Reference proteome</keyword>
<feature type="modified residue" description="4-aspartylphosphate" evidence="2">
    <location>
        <position position="55"/>
    </location>
</feature>
<sequence>MKKILLVDDDLIYLKITTHILNKSSENKFEVYSADSADTALQMLNKNYFDFIFLDINMPIISGWEFLKLFSEQQYNKLPTIFITSSTIDPKEKEKARNHELVHSFIEKPITNNIILNFKQTFFN</sequence>
<evidence type="ECO:0000313" key="4">
    <source>
        <dbReference type="EMBL" id="MCB4797915.1"/>
    </source>
</evidence>
<protein>
    <submittedName>
        <fullName evidence="4">Response regulator</fullName>
    </submittedName>
</protein>
<dbReference type="PROSITE" id="PS50110">
    <property type="entry name" value="RESPONSE_REGULATORY"/>
    <property type="match status" value="1"/>
</dbReference>
<dbReference type="PANTHER" id="PTHR44591:SF3">
    <property type="entry name" value="RESPONSE REGULATORY DOMAIN-CONTAINING PROTEIN"/>
    <property type="match status" value="1"/>
</dbReference>
<dbReference type="SUPFAM" id="SSF52172">
    <property type="entry name" value="CheY-like"/>
    <property type="match status" value="1"/>
</dbReference>
<dbReference type="PANTHER" id="PTHR44591">
    <property type="entry name" value="STRESS RESPONSE REGULATOR PROTEIN 1"/>
    <property type="match status" value="1"/>
</dbReference>
<evidence type="ECO:0000313" key="5">
    <source>
        <dbReference type="Proteomes" id="UP001139199"/>
    </source>
</evidence>
<dbReference type="EMBL" id="JAJAPW010000001">
    <property type="protein sequence ID" value="MCB4797915.1"/>
    <property type="molecule type" value="Genomic_DNA"/>
</dbReference>
<organism evidence="4 5">
    <name type="scientific">Neotamlana laminarinivorans</name>
    <dbReference type="NCBI Taxonomy" id="2883124"/>
    <lineage>
        <taxon>Bacteria</taxon>
        <taxon>Pseudomonadati</taxon>
        <taxon>Bacteroidota</taxon>
        <taxon>Flavobacteriia</taxon>
        <taxon>Flavobacteriales</taxon>
        <taxon>Flavobacteriaceae</taxon>
        <taxon>Neotamlana</taxon>
    </lineage>
</organism>
<dbReference type="Proteomes" id="UP001139199">
    <property type="component" value="Unassembled WGS sequence"/>
</dbReference>
<dbReference type="CDD" id="cd00156">
    <property type="entry name" value="REC"/>
    <property type="match status" value="1"/>
</dbReference>
<dbReference type="RefSeq" id="WP_226540988.1">
    <property type="nucleotide sequence ID" value="NZ_JAJAPW010000001.1"/>
</dbReference>
<name>A0A9X1HZ12_9FLAO</name>
<dbReference type="InterPro" id="IPR001789">
    <property type="entry name" value="Sig_transdc_resp-reg_receiver"/>
</dbReference>